<name>A0A1V4H8Y3_9BACL</name>
<sequence length="427" mass="49355">MKDTLLALGIKKRNKQINMSWQEIADQSDGLFTSGENFRCWVKEQLRKKGELKSKGVVVEKATLPNYKETVEINKDGSHTSDKLLTMSAEQCKDVEYLLKAHGYDTKAWELVSARNNIWNVYSKVDGVQTLYSSKISVKPRKEVLSLEYIREVFDEMSSNYKLPTFNPVRYNADGKMLEVNISDLHLGKIADLSTSNDTYNHEIARNRFFHVINDVITRTSHYKFEKILFIYSQDFFHHEGLSTSTTSGTKMETDLRWNELFKMGVQMLVEAIDILSQVAPVETIYIESNHDRQISYYAIEYLYAWFRNNPNVTVDNSPLSRKYIEFGKNLIGFAHGHNEKKRLAFLMPTEAKEAWSRTEYREFHLGHLHSEQSVTEQNGIIVRHISSVTGTDTWHHSQGFVGSQKKAQSFVYDRDLGLLDVLHINV</sequence>
<dbReference type="STRING" id="1469647.BC351_10490"/>
<evidence type="ECO:0000313" key="1">
    <source>
        <dbReference type="EMBL" id="OPH47611.1"/>
    </source>
</evidence>
<protein>
    <submittedName>
        <fullName evidence="1">Uncharacterized protein</fullName>
    </submittedName>
</protein>
<dbReference type="EMBL" id="MBTG01000056">
    <property type="protein sequence ID" value="OPH47611.1"/>
    <property type="molecule type" value="Genomic_DNA"/>
</dbReference>
<dbReference type="Proteomes" id="UP000190626">
    <property type="component" value="Unassembled WGS sequence"/>
</dbReference>
<dbReference type="SUPFAM" id="SSF56300">
    <property type="entry name" value="Metallo-dependent phosphatases"/>
    <property type="match status" value="1"/>
</dbReference>
<evidence type="ECO:0000313" key="2">
    <source>
        <dbReference type="Proteomes" id="UP000190626"/>
    </source>
</evidence>
<proteinExistence type="predicted"/>
<dbReference type="OrthoDB" id="2293078at2"/>
<organism evidence="1 2">
    <name type="scientific">Paenibacillus ferrarius</name>
    <dbReference type="NCBI Taxonomy" id="1469647"/>
    <lineage>
        <taxon>Bacteria</taxon>
        <taxon>Bacillati</taxon>
        <taxon>Bacillota</taxon>
        <taxon>Bacilli</taxon>
        <taxon>Bacillales</taxon>
        <taxon>Paenibacillaceae</taxon>
        <taxon>Paenibacillus</taxon>
    </lineage>
</organism>
<dbReference type="RefSeq" id="WP_079420254.1">
    <property type="nucleotide sequence ID" value="NZ_MBTG01000056.1"/>
</dbReference>
<keyword evidence="2" id="KW-1185">Reference proteome</keyword>
<gene>
    <name evidence="1" type="ORF">BC351_10490</name>
</gene>
<accession>A0A1V4H8Y3</accession>
<dbReference type="AlphaFoldDB" id="A0A1V4H8Y3"/>
<reference evidence="2" key="1">
    <citation type="submission" date="2016-07" db="EMBL/GenBank/DDBJ databases">
        <authorList>
            <person name="Florea S."/>
            <person name="Webb J.S."/>
            <person name="Jaromczyk J."/>
            <person name="Schardl C.L."/>
        </authorList>
    </citation>
    <scope>NUCLEOTIDE SEQUENCE [LARGE SCALE GENOMIC DNA]</scope>
    <source>
        <strain evidence="2">CY1</strain>
    </source>
</reference>
<dbReference type="InterPro" id="IPR029052">
    <property type="entry name" value="Metallo-depent_PP-like"/>
</dbReference>
<comment type="caution">
    <text evidence="1">The sequence shown here is derived from an EMBL/GenBank/DDBJ whole genome shotgun (WGS) entry which is preliminary data.</text>
</comment>